<evidence type="ECO:0000313" key="1">
    <source>
        <dbReference type="EMBL" id="VAW88836.1"/>
    </source>
</evidence>
<dbReference type="AlphaFoldDB" id="A0A3B1A7G5"/>
<dbReference type="EMBL" id="UOFP01000238">
    <property type="protein sequence ID" value="VAW88836.1"/>
    <property type="molecule type" value="Genomic_DNA"/>
</dbReference>
<proteinExistence type="predicted"/>
<organism evidence="1">
    <name type="scientific">hydrothermal vent metagenome</name>
    <dbReference type="NCBI Taxonomy" id="652676"/>
    <lineage>
        <taxon>unclassified sequences</taxon>
        <taxon>metagenomes</taxon>
        <taxon>ecological metagenomes</taxon>
    </lineage>
</organism>
<protein>
    <submittedName>
        <fullName evidence="1">Uncharacterized protein</fullName>
    </submittedName>
</protein>
<sequence length="105" mass="11629">MKKILIYLLLLANLSTGFAFALDAYPEAAADHNLVETELLVDQDHHYSSSEPHLDDHSCHGAAHLLGLVSNQIIPLVTHRHENFSLLSQTPTLLYTAPLLRPPIV</sequence>
<accession>A0A3B1A7G5</accession>
<reference evidence="1" key="1">
    <citation type="submission" date="2018-06" db="EMBL/GenBank/DDBJ databases">
        <authorList>
            <person name="Zhirakovskaya E."/>
        </authorList>
    </citation>
    <scope>NUCLEOTIDE SEQUENCE</scope>
</reference>
<gene>
    <name evidence="1" type="ORF">MNBD_GAMMA18-1240</name>
</gene>
<name>A0A3B1A7G5_9ZZZZ</name>